<dbReference type="Pfam" id="PF02767">
    <property type="entry name" value="DNA_pol3_beta_2"/>
    <property type="match status" value="1"/>
</dbReference>
<evidence type="ECO:0000256" key="9">
    <source>
        <dbReference type="PIRNR" id="PIRNR000804"/>
    </source>
</evidence>
<evidence type="ECO:0000313" key="14">
    <source>
        <dbReference type="Proteomes" id="UP000034299"/>
    </source>
</evidence>
<dbReference type="GO" id="GO:0009360">
    <property type="term" value="C:DNA polymerase III complex"/>
    <property type="evidence" value="ECO:0007669"/>
    <property type="project" value="InterPro"/>
</dbReference>
<evidence type="ECO:0000256" key="6">
    <source>
        <dbReference type="ARBA" id="ARBA00022705"/>
    </source>
</evidence>
<keyword evidence="8" id="KW-0238">DNA-binding</keyword>
<dbReference type="Pfam" id="PF02768">
    <property type="entry name" value="DNA_pol3_beta_3"/>
    <property type="match status" value="1"/>
</dbReference>
<dbReference type="GO" id="GO:0008408">
    <property type="term" value="F:3'-5' exonuclease activity"/>
    <property type="evidence" value="ECO:0007669"/>
    <property type="project" value="InterPro"/>
</dbReference>
<comment type="subunit">
    <text evidence="9">Forms a ring-shaped head-to-tail homodimer around DNA.</text>
</comment>
<evidence type="ECO:0000256" key="3">
    <source>
        <dbReference type="ARBA" id="ARBA00022490"/>
    </source>
</evidence>
<dbReference type="EMBL" id="LCBP01000007">
    <property type="protein sequence ID" value="KKS13389.1"/>
    <property type="molecule type" value="Genomic_DNA"/>
</dbReference>
<dbReference type="GO" id="GO:0003677">
    <property type="term" value="F:DNA binding"/>
    <property type="evidence" value="ECO:0007669"/>
    <property type="project" value="UniProtKB-UniRule"/>
</dbReference>
<dbReference type="Pfam" id="PF00712">
    <property type="entry name" value="DNA_pol3_beta"/>
    <property type="match status" value="1"/>
</dbReference>
<evidence type="ECO:0000256" key="5">
    <source>
        <dbReference type="ARBA" id="ARBA00022695"/>
    </source>
</evidence>
<dbReference type="PANTHER" id="PTHR30478">
    <property type="entry name" value="DNA POLYMERASE III SUBUNIT BETA"/>
    <property type="match status" value="1"/>
</dbReference>
<dbReference type="Proteomes" id="UP000034299">
    <property type="component" value="Unassembled WGS sequence"/>
</dbReference>
<gene>
    <name evidence="13" type="ORF">UU69_C0007G0020</name>
</gene>
<name>A0A0G0WKP1_9BACT</name>
<accession>A0A0G0WKP1</accession>
<feature type="domain" description="DNA polymerase III beta sliding clamp C-terminal" evidence="12">
    <location>
        <begin position="260"/>
        <end position="365"/>
    </location>
</feature>
<organism evidence="13 14">
    <name type="scientific">Candidatus Magasanikbacteria bacterium GW2011_GWA2_41_55</name>
    <dbReference type="NCBI Taxonomy" id="1619038"/>
    <lineage>
        <taxon>Bacteria</taxon>
        <taxon>Candidatus Magasanikiibacteriota</taxon>
    </lineage>
</organism>
<evidence type="ECO:0000259" key="11">
    <source>
        <dbReference type="Pfam" id="PF02767"/>
    </source>
</evidence>
<dbReference type="NCBIfam" id="TIGR00663">
    <property type="entry name" value="dnan"/>
    <property type="match status" value="1"/>
</dbReference>
<dbReference type="PANTHER" id="PTHR30478:SF0">
    <property type="entry name" value="BETA SLIDING CLAMP"/>
    <property type="match status" value="1"/>
</dbReference>
<evidence type="ECO:0000259" key="10">
    <source>
        <dbReference type="Pfam" id="PF00712"/>
    </source>
</evidence>
<dbReference type="CDD" id="cd00140">
    <property type="entry name" value="beta_clamp"/>
    <property type="match status" value="1"/>
</dbReference>
<evidence type="ECO:0000256" key="4">
    <source>
        <dbReference type="ARBA" id="ARBA00022679"/>
    </source>
</evidence>
<dbReference type="PIRSF" id="PIRSF000804">
    <property type="entry name" value="DNA_pol_III_b"/>
    <property type="match status" value="1"/>
</dbReference>
<dbReference type="SMART" id="SM00480">
    <property type="entry name" value="POL3Bc"/>
    <property type="match status" value="1"/>
</dbReference>
<protein>
    <recommendedName>
        <fullName evidence="9">Beta sliding clamp</fullName>
    </recommendedName>
</protein>
<keyword evidence="5 9" id="KW-0548">Nucleotidyltransferase</keyword>
<keyword evidence="6 9" id="KW-0235">DNA replication</keyword>
<dbReference type="SUPFAM" id="SSF55979">
    <property type="entry name" value="DNA clamp"/>
    <property type="match status" value="3"/>
</dbReference>
<keyword evidence="4 9" id="KW-0808">Transferase</keyword>
<evidence type="ECO:0000256" key="8">
    <source>
        <dbReference type="ARBA" id="ARBA00023125"/>
    </source>
</evidence>
<dbReference type="AlphaFoldDB" id="A0A0G0WKP1"/>
<evidence type="ECO:0000256" key="1">
    <source>
        <dbReference type="ARBA" id="ARBA00004496"/>
    </source>
</evidence>
<evidence type="ECO:0000256" key="2">
    <source>
        <dbReference type="ARBA" id="ARBA00010752"/>
    </source>
</evidence>
<dbReference type="Gene3D" id="3.10.150.10">
    <property type="entry name" value="DNA Polymerase III, subunit A, domain 2"/>
    <property type="match status" value="1"/>
</dbReference>
<feature type="domain" description="DNA polymerase III beta sliding clamp N-terminal" evidence="10">
    <location>
        <begin position="1"/>
        <end position="117"/>
    </location>
</feature>
<dbReference type="Gene3D" id="3.70.10.10">
    <property type="match status" value="1"/>
</dbReference>
<dbReference type="InterPro" id="IPR046938">
    <property type="entry name" value="DNA_clamp_sf"/>
</dbReference>
<keyword evidence="7 9" id="KW-0239">DNA-directed DNA polymerase</keyword>
<dbReference type="InterPro" id="IPR022637">
    <property type="entry name" value="DNA_polIII_beta_cen"/>
</dbReference>
<proteinExistence type="inferred from homology"/>
<comment type="similarity">
    <text evidence="2 9">Belongs to the beta sliding clamp family.</text>
</comment>
<sequence>MKFSCTQENLLQGLQVVSHAAGKNISLPILNNVLIKIENKELKLVTTNLEMAISCRLRAKVDEEGDFTVPCRLLTDYLSVSSPGRVDVEQKDSELLVQSASDKTTIKGNVAVDFPLVPQLERKKVYGLKVADFKEMAQKVIFAASKNEARPELGGVLLNFNPDYKQWHLVSAATDSYRLAEKEVKLLENLSNKSYSAETSKVIVPVRALQEILRIVSTYHEDLEEEQPVEIVVSDSQILFSFGMVELVSRLIEGQYPDYRQIIPASSKTSISFNVAEWIKRIKAASLFSNVGINGIVLTFKAGNEQKTTFVSTNGQLGNYTSEELCQIEGEDNHILLNYRYLLDGLMNLVAEEAVLKVISPNSSLSKTLKGRLLSPKHNVV</sequence>
<keyword evidence="3 9" id="KW-0963">Cytoplasm</keyword>
<reference evidence="13 14" key="1">
    <citation type="journal article" date="2015" name="Nature">
        <title>rRNA introns, odd ribosomes, and small enigmatic genomes across a large radiation of phyla.</title>
        <authorList>
            <person name="Brown C.T."/>
            <person name="Hug L.A."/>
            <person name="Thomas B.C."/>
            <person name="Sharon I."/>
            <person name="Castelle C.J."/>
            <person name="Singh A."/>
            <person name="Wilkins M.J."/>
            <person name="Williams K.H."/>
            <person name="Banfield J.F."/>
        </authorList>
    </citation>
    <scope>NUCLEOTIDE SEQUENCE [LARGE SCALE GENOMIC DNA]</scope>
</reference>
<dbReference type="InterPro" id="IPR001001">
    <property type="entry name" value="DNA_polIII_beta"/>
</dbReference>
<comment type="caution">
    <text evidence="13">The sequence shown here is derived from an EMBL/GenBank/DDBJ whole genome shotgun (WGS) entry which is preliminary data.</text>
</comment>
<comment type="subcellular location">
    <subcellularLocation>
        <location evidence="1 9">Cytoplasm</location>
    </subcellularLocation>
</comment>
<dbReference type="InterPro" id="IPR022634">
    <property type="entry name" value="DNA_polIII_beta_N"/>
</dbReference>
<dbReference type="GO" id="GO:0005737">
    <property type="term" value="C:cytoplasm"/>
    <property type="evidence" value="ECO:0007669"/>
    <property type="project" value="UniProtKB-SubCell"/>
</dbReference>
<evidence type="ECO:0000313" key="13">
    <source>
        <dbReference type="EMBL" id="KKS13389.1"/>
    </source>
</evidence>
<feature type="domain" description="DNA polymerase III beta sliding clamp central" evidence="11">
    <location>
        <begin position="128"/>
        <end position="258"/>
    </location>
</feature>
<evidence type="ECO:0000256" key="7">
    <source>
        <dbReference type="ARBA" id="ARBA00022932"/>
    </source>
</evidence>
<comment type="function">
    <text evidence="9">Confers DNA tethering and processivity to DNA polymerases and other proteins. Acts as a clamp, forming a ring around DNA (a reaction catalyzed by the clamp-loading complex) which diffuses in an ATP-independent manner freely and bidirectionally along dsDNA. Initially characterized for its ability to contact the catalytic subunit of DNA polymerase III (Pol III), a complex, multichain enzyme responsible for most of the replicative synthesis in bacteria; Pol III exhibits 3'-5' exonuclease proofreading activity. The beta chain is required for initiation of replication as well as for processivity of DNA replication.</text>
</comment>
<evidence type="ECO:0000259" key="12">
    <source>
        <dbReference type="Pfam" id="PF02768"/>
    </source>
</evidence>
<dbReference type="GO" id="GO:0006271">
    <property type="term" value="P:DNA strand elongation involved in DNA replication"/>
    <property type="evidence" value="ECO:0007669"/>
    <property type="project" value="TreeGrafter"/>
</dbReference>
<dbReference type="GO" id="GO:0003887">
    <property type="term" value="F:DNA-directed DNA polymerase activity"/>
    <property type="evidence" value="ECO:0007669"/>
    <property type="project" value="UniProtKB-UniRule"/>
</dbReference>
<dbReference type="InterPro" id="IPR022635">
    <property type="entry name" value="DNA_polIII_beta_C"/>
</dbReference>